<dbReference type="EMBL" id="KV427622">
    <property type="protein sequence ID" value="KZT06858.1"/>
    <property type="molecule type" value="Genomic_DNA"/>
</dbReference>
<feature type="compositionally biased region" description="Basic and acidic residues" evidence="1">
    <location>
        <begin position="407"/>
        <end position="420"/>
    </location>
</feature>
<name>A0A165EEB1_9APHY</name>
<feature type="region of interest" description="Disordered" evidence="1">
    <location>
        <begin position="562"/>
        <end position="658"/>
    </location>
</feature>
<evidence type="ECO:0000313" key="2">
    <source>
        <dbReference type="EMBL" id="KZT06858.1"/>
    </source>
</evidence>
<sequence length="658" mass="71334">MGPTEPPPTYTVDPQDDEEALSEAGSATIEPQILIIPTGNGVSFQKGYLGADGEHAAIEGELQLKCADTFRYERVTVSLRTVESAYEAEIELGASEVVLHSSSSSDIEARSSVQRASFPFAIPLPPDTPQCIHTPHSSLTHTVTANIYAPAFGDPILTKSITVHTRRYSSHTLTCPPAPVTRSLEVPMRVEVQVPRRTFKVGEPLPVYVTVPVPPRELVVQQGVRLRNVRAELVRCVKLKRDQSSSFSSDVPVETPPDKDGGSTLSQVTSPIARDTSFEDVDYAPSARTPQDSKVIAWSGASCRLHPRRPIRIRLIIHSPTDSPLAEPSQNLPTAEFYPPDNVECASISQTTLLHSVTFSLRIRVAFMHMHSRTERISVLSMPITLLPPTAPLPELEESLDNAYYKKHDRPPARTIRADDADAPQYDGGVAGPSIHGGAPPPFEEREAPPPFSTAEPEASTSSRLPTFLESEHEIFVPSAEDPSMTPPPSGPDFAIEGEGTLFGFPPSEQFDGYADMDRSFTPPPTVEMASRDTDVTGLANLNANVAIEALGLALGLEHVEEDLCDGPPPPPPPPMDDPSDPPPSIDSDFRGPSGVHHTPAPHLATPPREHSIHSPPNHDDTESHAHAPPPYRVPYSDVPQDHGTGPPPYMDLVHHSH</sequence>
<organism evidence="2 3">
    <name type="scientific">Laetiporus sulphureus 93-53</name>
    <dbReference type="NCBI Taxonomy" id="1314785"/>
    <lineage>
        <taxon>Eukaryota</taxon>
        <taxon>Fungi</taxon>
        <taxon>Dikarya</taxon>
        <taxon>Basidiomycota</taxon>
        <taxon>Agaricomycotina</taxon>
        <taxon>Agaricomycetes</taxon>
        <taxon>Polyporales</taxon>
        <taxon>Laetiporus</taxon>
    </lineage>
</organism>
<feature type="region of interest" description="Disordered" evidence="1">
    <location>
        <begin position="407"/>
        <end position="465"/>
    </location>
</feature>
<proteinExistence type="predicted"/>
<feature type="compositionally biased region" description="Pro residues" evidence="1">
    <location>
        <begin position="567"/>
        <end position="585"/>
    </location>
</feature>
<feature type="region of interest" description="Disordered" evidence="1">
    <location>
        <begin position="478"/>
        <end position="513"/>
    </location>
</feature>
<dbReference type="OrthoDB" id="3357813at2759"/>
<gene>
    <name evidence="2" type="ORF">LAESUDRAFT_713993</name>
</gene>
<feature type="compositionally biased region" description="Basic and acidic residues" evidence="1">
    <location>
        <begin position="608"/>
        <end position="626"/>
    </location>
</feature>
<protein>
    <submittedName>
        <fullName evidence="2">Uncharacterized protein</fullName>
    </submittedName>
</protein>
<dbReference type="InterPro" id="IPR014752">
    <property type="entry name" value="Arrestin-like_C"/>
</dbReference>
<dbReference type="Proteomes" id="UP000076871">
    <property type="component" value="Unassembled WGS sequence"/>
</dbReference>
<dbReference type="RefSeq" id="XP_040764598.1">
    <property type="nucleotide sequence ID" value="XM_040907030.1"/>
</dbReference>
<dbReference type="Gene3D" id="2.60.40.640">
    <property type="match status" value="1"/>
</dbReference>
<evidence type="ECO:0000313" key="3">
    <source>
        <dbReference type="Proteomes" id="UP000076871"/>
    </source>
</evidence>
<accession>A0A165EEB1</accession>
<keyword evidence="3" id="KW-1185">Reference proteome</keyword>
<feature type="compositionally biased region" description="Low complexity" evidence="1">
    <location>
        <begin position="597"/>
        <end position="607"/>
    </location>
</feature>
<dbReference type="AlphaFoldDB" id="A0A165EEB1"/>
<evidence type="ECO:0000256" key="1">
    <source>
        <dbReference type="SAM" id="MobiDB-lite"/>
    </source>
</evidence>
<dbReference type="GeneID" id="63824059"/>
<feature type="region of interest" description="Disordered" evidence="1">
    <location>
        <begin position="245"/>
        <end position="271"/>
    </location>
</feature>
<dbReference type="InParanoid" id="A0A165EEB1"/>
<reference evidence="2 3" key="1">
    <citation type="journal article" date="2016" name="Mol. Biol. Evol.">
        <title>Comparative Genomics of Early-Diverging Mushroom-Forming Fungi Provides Insights into the Origins of Lignocellulose Decay Capabilities.</title>
        <authorList>
            <person name="Nagy L.G."/>
            <person name="Riley R."/>
            <person name="Tritt A."/>
            <person name="Adam C."/>
            <person name="Daum C."/>
            <person name="Floudas D."/>
            <person name="Sun H."/>
            <person name="Yadav J.S."/>
            <person name="Pangilinan J."/>
            <person name="Larsson K.H."/>
            <person name="Matsuura K."/>
            <person name="Barry K."/>
            <person name="Labutti K."/>
            <person name="Kuo R."/>
            <person name="Ohm R.A."/>
            <person name="Bhattacharya S.S."/>
            <person name="Shirouzu T."/>
            <person name="Yoshinaga Y."/>
            <person name="Martin F.M."/>
            <person name="Grigoriev I.V."/>
            <person name="Hibbett D.S."/>
        </authorList>
    </citation>
    <scope>NUCLEOTIDE SEQUENCE [LARGE SCALE GENOMIC DNA]</scope>
    <source>
        <strain evidence="2 3">93-53</strain>
    </source>
</reference>
<dbReference type="STRING" id="1314785.A0A165EEB1"/>